<evidence type="ECO:0000256" key="2">
    <source>
        <dbReference type="ARBA" id="ARBA00023141"/>
    </source>
</evidence>
<dbReference type="InterPro" id="IPR022893">
    <property type="entry name" value="Shikimate_DH_fam"/>
</dbReference>
<dbReference type="EMBL" id="VRMG01000004">
    <property type="protein sequence ID" value="TXN32206.1"/>
    <property type="molecule type" value="Genomic_DNA"/>
</dbReference>
<accession>A0A5C8UV68</accession>
<dbReference type="Proteomes" id="UP000321379">
    <property type="component" value="Unassembled WGS sequence"/>
</dbReference>
<dbReference type="PANTHER" id="PTHR21089:SF1">
    <property type="entry name" value="BIFUNCTIONAL 3-DEHYDROQUINATE DEHYDRATASE_SHIKIMATE DEHYDROGENASE, CHLOROPLASTIC"/>
    <property type="match status" value="1"/>
</dbReference>
<proteinExistence type="predicted"/>
<dbReference type="EC" id="1.1.1.25" evidence="4"/>
<name>A0A5C8UV68_9MICO</name>
<dbReference type="InterPro" id="IPR046346">
    <property type="entry name" value="Aminoacid_DH-like_N_sf"/>
</dbReference>
<dbReference type="GO" id="GO:0019632">
    <property type="term" value="P:shikimate metabolic process"/>
    <property type="evidence" value="ECO:0007669"/>
    <property type="project" value="TreeGrafter"/>
</dbReference>
<keyword evidence="5" id="KW-1185">Reference proteome</keyword>
<dbReference type="InterPro" id="IPR013708">
    <property type="entry name" value="Shikimate_DH-bd_N"/>
</dbReference>
<dbReference type="GO" id="GO:0050661">
    <property type="term" value="F:NADP binding"/>
    <property type="evidence" value="ECO:0007669"/>
    <property type="project" value="TreeGrafter"/>
</dbReference>
<dbReference type="AlphaFoldDB" id="A0A5C8UV68"/>
<evidence type="ECO:0000256" key="1">
    <source>
        <dbReference type="ARBA" id="ARBA00004871"/>
    </source>
</evidence>
<dbReference type="RefSeq" id="WP_147782342.1">
    <property type="nucleotide sequence ID" value="NZ_VRMG01000004.1"/>
</dbReference>
<keyword evidence="2" id="KW-0028">Amino-acid biosynthesis</keyword>
<feature type="domain" description="Shikimate dehydrogenase substrate binding N-terminal" evidence="3">
    <location>
        <begin position="10"/>
        <end position="91"/>
    </location>
</feature>
<evidence type="ECO:0000259" key="3">
    <source>
        <dbReference type="Pfam" id="PF08501"/>
    </source>
</evidence>
<dbReference type="SUPFAM" id="SSF51735">
    <property type="entry name" value="NAD(P)-binding Rossmann-fold domains"/>
    <property type="match status" value="1"/>
</dbReference>
<dbReference type="Gene3D" id="3.40.50.720">
    <property type="entry name" value="NAD(P)-binding Rossmann-like Domain"/>
    <property type="match status" value="1"/>
</dbReference>
<gene>
    <name evidence="4" type="ORF">FVP33_04000</name>
</gene>
<dbReference type="GO" id="GO:0005829">
    <property type="term" value="C:cytosol"/>
    <property type="evidence" value="ECO:0007669"/>
    <property type="project" value="TreeGrafter"/>
</dbReference>
<protein>
    <submittedName>
        <fullName evidence="4">Shikimate dehydrogenase</fullName>
        <ecNumber evidence="4">1.1.1.25</ecNumber>
    </submittedName>
</protein>
<comment type="caution">
    <text evidence="4">The sequence shown here is derived from an EMBL/GenBank/DDBJ whole genome shotgun (WGS) entry which is preliminary data.</text>
</comment>
<dbReference type="Gene3D" id="3.40.50.10860">
    <property type="entry name" value="Leucine Dehydrogenase, chain A, domain 1"/>
    <property type="match status" value="1"/>
</dbReference>
<evidence type="ECO:0000313" key="4">
    <source>
        <dbReference type="EMBL" id="TXN32206.1"/>
    </source>
</evidence>
<keyword evidence="2" id="KW-0057">Aromatic amino acid biosynthesis</keyword>
<sequence>MTVVERRLAVLGSPIAHSQSPALHRAAYAALGLPWSYDAIEVTTDALPGFLASCGPEWRGLSLTMPLKRDVLPFLDELDEYVEITGGANTVVFDPRPGGRTTRGFNTDVYGFREAFRSVGVRRLSSVRLLGGGATAASAMAAVAELGATRIAISARTPKKVTRLLALGDRLGVDVEIEQLSELDDSVVPDVVISTIPGSAQLDIPFTEETRAKSVLLEVAYDPWPTPLAASWFEAGGRVIPGIEMLVNQALMQVRIFVSGHPHRALRGEHRVFSAMRVAVGLDGAPE</sequence>
<dbReference type="NCBIfam" id="NF001311">
    <property type="entry name" value="PRK00258.1-3"/>
    <property type="match status" value="1"/>
</dbReference>
<dbReference type="GO" id="GO:0004764">
    <property type="term" value="F:shikimate 3-dehydrogenase (NADP+) activity"/>
    <property type="evidence" value="ECO:0007669"/>
    <property type="project" value="UniProtKB-EC"/>
</dbReference>
<dbReference type="GO" id="GO:0009423">
    <property type="term" value="P:chorismate biosynthetic process"/>
    <property type="evidence" value="ECO:0007669"/>
    <property type="project" value="TreeGrafter"/>
</dbReference>
<reference evidence="4 5" key="1">
    <citation type="submission" date="2019-08" db="EMBL/GenBank/DDBJ databases">
        <title>Bacterial whole genome sequence for Glaciihabitans sp. CHu50b-6-2.</title>
        <authorList>
            <person name="Jin L."/>
        </authorList>
    </citation>
    <scope>NUCLEOTIDE SEQUENCE [LARGE SCALE GENOMIC DNA]</scope>
    <source>
        <strain evidence="4 5">CHu50b-6-2</strain>
    </source>
</reference>
<dbReference type="PANTHER" id="PTHR21089">
    <property type="entry name" value="SHIKIMATE DEHYDROGENASE"/>
    <property type="match status" value="1"/>
</dbReference>
<evidence type="ECO:0000313" key="5">
    <source>
        <dbReference type="Proteomes" id="UP000321379"/>
    </source>
</evidence>
<keyword evidence="4" id="KW-0560">Oxidoreductase</keyword>
<organism evidence="4 5">
    <name type="scientific">Lacisediminihabitans profunda</name>
    <dbReference type="NCBI Taxonomy" id="2594790"/>
    <lineage>
        <taxon>Bacteria</taxon>
        <taxon>Bacillati</taxon>
        <taxon>Actinomycetota</taxon>
        <taxon>Actinomycetes</taxon>
        <taxon>Micrococcales</taxon>
        <taxon>Microbacteriaceae</taxon>
        <taxon>Lacisediminihabitans</taxon>
    </lineage>
</organism>
<dbReference type="Pfam" id="PF08501">
    <property type="entry name" value="Shikimate_dh_N"/>
    <property type="match status" value="1"/>
</dbReference>
<comment type="pathway">
    <text evidence="1">Metabolic intermediate biosynthesis; chorismate biosynthesis; chorismate from D-erythrose 4-phosphate and phosphoenolpyruvate: step 4/7.</text>
</comment>
<dbReference type="GO" id="GO:0009073">
    <property type="term" value="P:aromatic amino acid family biosynthetic process"/>
    <property type="evidence" value="ECO:0007669"/>
    <property type="project" value="UniProtKB-KW"/>
</dbReference>
<dbReference type="SUPFAM" id="SSF53223">
    <property type="entry name" value="Aminoacid dehydrogenase-like, N-terminal domain"/>
    <property type="match status" value="1"/>
</dbReference>
<dbReference type="InterPro" id="IPR036291">
    <property type="entry name" value="NAD(P)-bd_dom_sf"/>
</dbReference>